<evidence type="ECO:0000313" key="2">
    <source>
        <dbReference type="WBParaSite" id="L893_g275.t1"/>
    </source>
</evidence>
<keyword evidence="1" id="KW-1185">Reference proteome</keyword>
<name>A0A1I7ZLI4_9BILA</name>
<organism evidence="1 2">
    <name type="scientific">Steinernema glaseri</name>
    <dbReference type="NCBI Taxonomy" id="37863"/>
    <lineage>
        <taxon>Eukaryota</taxon>
        <taxon>Metazoa</taxon>
        <taxon>Ecdysozoa</taxon>
        <taxon>Nematoda</taxon>
        <taxon>Chromadorea</taxon>
        <taxon>Rhabditida</taxon>
        <taxon>Tylenchina</taxon>
        <taxon>Panagrolaimomorpha</taxon>
        <taxon>Strongyloidoidea</taxon>
        <taxon>Steinernematidae</taxon>
        <taxon>Steinernema</taxon>
    </lineage>
</organism>
<evidence type="ECO:0000313" key="1">
    <source>
        <dbReference type="Proteomes" id="UP000095287"/>
    </source>
</evidence>
<proteinExistence type="predicted"/>
<dbReference type="AlphaFoldDB" id="A0A1I7ZLI4"/>
<protein>
    <submittedName>
        <fullName evidence="2">DHC_N2 domain-containing protein</fullName>
    </submittedName>
</protein>
<sequence>MYLPSFMMEPVLKVSKDIQHRIAVQLKNVQKFVEECPEMRPVWMTQRAVENNRVSAFKDHTYNLDFREPWNSG</sequence>
<reference evidence="2" key="1">
    <citation type="submission" date="2016-11" db="UniProtKB">
        <authorList>
            <consortium name="WormBaseParasite"/>
        </authorList>
    </citation>
    <scope>IDENTIFICATION</scope>
</reference>
<dbReference type="Proteomes" id="UP000095287">
    <property type="component" value="Unplaced"/>
</dbReference>
<dbReference type="WBParaSite" id="L893_g275.t1">
    <property type="protein sequence ID" value="L893_g275.t1"/>
    <property type="gene ID" value="L893_g275"/>
</dbReference>
<accession>A0A1I7ZLI4</accession>